<protein>
    <submittedName>
        <fullName evidence="1">Putative OsmC-like protein</fullName>
    </submittedName>
</protein>
<dbReference type="InterPro" id="IPR036102">
    <property type="entry name" value="OsmC/Ohrsf"/>
</dbReference>
<gene>
    <name evidence="1" type="ORF">LX80_00077</name>
</gene>
<keyword evidence="2" id="KW-1185">Reference proteome</keyword>
<proteinExistence type="predicted"/>
<sequence length="136" mass="15027">MTSIVLYKGNLRTELTHLQSGTVIENDAPTDNHGKGERFSPTDLVATALGSCMITTMGIKANTMDIDLTGTKAEITKIMKSDPRRIGKIIVHLTFPSTLQHLDDKQKQILENTARTCPVAKSLHPDLETDLQITWL</sequence>
<dbReference type="InterPro" id="IPR003718">
    <property type="entry name" value="OsmC/Ohr_fam"/>
</dbReference>
<evidence type="ECO:0000313" key="2">
    <source>
        <dbReference type="Proteomes" id="UP000249720"/>
    </source>
</evidence>
<dbReference type="EMBL" id="QKZV01000001">
    <property type="protein sequence ID" value="PZX65589.1"/>
    <property type="molecule type" value="Genomic_DNA"/>
</dbReference>
<dbReference type="AlphaFoldDB" id="A0A2W7SEN5"/>
<dbReference type="RefSeq" id="WP_111293072.1">
    <property type="nucleotide sequence ID" value="NZ_QKZV01000001.1"/>
</dbReference>
<dbReference type="Pfam" id="PF02566">
    <property type="entry name" value="OsmC"/>
    <property type="match status" value="1"/>
</dbReference>
<dbReference type="Proteomes" id="UP000249720">
    <property type="component" value="Unassembled WGS sequence"/>
</dbReference>
<dbReference type="OrthoDB" id="290036at2"/>
<dbReference type="InterPro" id="IPR015946">
    <property type="entry name" value="KH_dom-like_a/b"/>
</dbReference>
<dbReference type="PANTHER" id="PTHR39624">
    <property type="entry name" value="PROTEIN INVOLVED IN RIMO-MEDIATED BETA-METHYLTHIOLATION OF RIBOSOMAL PROTEIN S12 YCAO"/>
    <property type="match status" value="1"/>
</dbReference>
<dbReference type="PANTHER" id="PTHR39624:SF2">
    <property type="entry name" value="OSMC-LIKE PROTEIN"/>
    <property type="match status" value="1"/>
</dbReference>
<organism evidence="1 2">
    <name type="scientific">Hydrotalea sandarakina</name>
    <dbReference type="NCBI Taxonomy" id="1004304"/>
    <lineage>
        <taxon>Bacteria</taxon>
        <taxon>Pseudomonadati</taxon>
        <taxon>Bacteroidota</taxon>
        <taxon>Chitinophagia</taxon>
        <taxon>Chitinophagales</taxon>
        <taxon>Chitinophagaceae</taxon>
        <taxon>Hydrotalea</taxon>
    </lineage>
</organism>
<evidence type="ECO:0000313" key="1">
    <source>
        <dbReference type="EMBL" id="PZX65589.1"/>
    </source>
</evidence>
<accession>A0A2W7SEN5</accession>
<dbReference type="SUPFAM" id="SSF82784">
    <property type="entry name" value="OsmC-like"/>
    <property type="match status" value="1"/>
</dbReference>
<reference evidence="1 2" key="1">
    <citation type="submission" date="2018-06" db="EMBL/GenBank/DDBJ databases">
        <title>Genomic Encyclopedia of Archaeal and Bacterial Type Strains, Phase II (KMG-II): from individual species to whole genera.</title>
        <authorList>
            <person name="Goeker M."/>
        </authorList>
    </citation>
    <scope>NUCLEOTIDE SEQUENCE [LARGE SCALE GENOMIC DNA]</scope>
    <source>
        <strain evidence="1 2">DSM 23241</strain>
    </source>
</reference>
<comment type="caution">
    <text evidence="1">The sequence shown here is derived from an EMBL/GenBank/DDBJ whole genome shotgun (WGS) entry which is preliminary data.</text>
</comment>
<name>A0A2W7SEN5_9BACT</name>
<dbReference type="Gene3D" id="3.30.300.20">
    <property type="match status" value="1"/>
</dbReference>